<gene>
    <name evidence="6" type="primary">prmA</name>
    <name evidence="7" type="ORF">Bccel_2057</name>
</gene>
<feature type="binding site" evidence="6">
    <location>
        <position position="204"/>
    </location>
    <ligand>
        <name>S-adenosyl-L-methionine</name>
        <dbReference type="ChEBI" id="CHEBI:59789"/>
    </ligand>
</feature>
<dbReference type="PANTHER" id="PTHR43648">
    <property type="entry name" value="ELECTRON TRANSFER FLAVOPROTEIN BETA SUBUNIT LYSINE METHYLTRANSFERASE"/>
    <property type="match status" value="1"/>
</dbReference>
<dbReference type="Proteomes" id="UP000036923">
    <property type="component" value="Unassembled WGS sequence"/>
</dbReference>
<evidence type="ECO:0000256" key="2">
    <source>
        <dbReference type="ARBA" id="ARBA00022490"/>
    </source>
</evidence>
<dbReference type="SUPFAM" id="SSF53335">
    <property type="entry name" value="S-adenosyl-L-methionine-dependent methyltransferases"/>
    <property type="match status" value="1"/>
</dbReference>
<dbReference type="OrthoDB" id="9785995at2"/>
<keyword evidence="4 6" id="KW-0808">Transferase</keyword>
<dbReference type="AlphaFoldDB" id="A0A0L6JN37"/>
<comment type="catalytic activity">
    <reaction evidence="6">
        <text>L-lysyl-[protein] + 3 S-adenosyl-L-methionine = N(6),N(6),N(6)-trimethyl-L-lysyl-[protein] + 3 S-adenosyl-L-homocysteine + 3 H(+)</text>
        <dbReference type="Rhea" id="RHEA:54192"/>
        <dbReference type="Rhea" id="RHEA-COMP:9752"/>
        <dbReference type="Rhea" id="RHEA-COMP:13826"/>
        <dbReference type="ChEBI" id="CHEBI:15378"/>
        <dbReference type="ChEBI" id="CHEBI:29969"/>
        <dbReference type="ChEBI" id="CHEBI:57856"/>
        <dbReference type="ChEBI" id="CHEBI:59789"/>
        <dbReference type="ChEBI" id="CHEBI:61961"/>
    </reaction>
</comment>
<keyword evidence="2 6" id="KW-0963">Cytoplasm</keyword>
<dbReference type="RefSeq" id="WP_036946989.1">
    <property type="nucleotide sequence ID" value="NZ_KN050764.1"/>
</dbReference>
<feature type="binding site" evidence="6">
    <location>
        <position position="161"/>
    </location>
    <ligand>
        <name>S-adenosyl-L-methionine</name>
        <dbReference type="ChEBI" id="CHEBI:59789"/>
    </ligand>
</feature>
<protein>
    <recommendedName>
        <fullName evidence="6">Ribosomal protein L11 methyltransferase</fullName>
        <shortName evidence="6">L11 Mtase</shortName>
        <ecNumber evidence="6">2.1.1.-</ecNumber>
    </recommendedName>
</protein>
<keyword evidence="5 6" id="KW-0949">S-adenosyl-L-methionine</keyword>
<dbReference type="PIRSF" id="PIRSF000401">
    <property type="entry name" value="RPL11_MTase"/>
    <property type="match status" value="1"/>
</dbReference>
<name>A0A0L6JN37_9FIRM</name>
<keyword evidence="8" id="KW-1185">Reference proteome</keyword>
<dbReference type="InterPro" id="IPR004498">
    <property type="entry name" value="Ribosomal_PrmA_MeTrfase"/>
</dbReference>
<evidence type="ECO:0000256" key="6">
    <source>
        <dbReference type="HAMAP-Rule" id="MF_00735"/>
    </source>
</evidence>
<evidence type="ECO:0000256" key="5">
    <source>
        <dbReference type="ARBA" id="ARBA00022691"/>
    </source>
</evidence>
<organism evidence="7 8">
    <name type="scientific">Pseudobacteroides cellulosolvens ATCC 35603 = DSM 2933</name>
    <dbReference type="NCBI Taxonomy" id="398512"/>
    <lineage>
        <taxon>Bacteria</taxon>
        <taxon>Bacillati</taxon>
        <taxon>Bacillota</taxon>
        <taxon>Clostridia</taxon>
        <taxon>Eubacteriales</taxon>
        <taxon>Oscillospiraceae</taxon>
        <taxon>Pseudobacteroides</taxon>
    </lineage>
</organism>
<dbReference type="EC" id="2.1.1.-" evidence="6"/>
<dbReference type="InterPro" id="IPR050078">
    <property type="entry name" value="Ribosomal_L11_MeTrfase_PrmA"/>
</dbReference>
<keyword evidence="7" id="KW-0687">Ribonucleoprotein</keyword>
<dbReference type="InterPro" id="IPR029063">
    <property type="entry name" value="SAM-dependent_MTases_sf"/>
</dbReference>
<keyword evidence="7" id="KW-0689">Ribosomal protein</keyword>
<dbReference type="eggNOG" id="COG2264">
    <property type="taxonomic scope" value="Bacteria"/>
</dbReference>
<evidence type="ECO:0000313" key="7">
    <source>
        <dbReference type="EMBL" id="KNY26792.1"/>
    </source>
</evidence>
<dbReference type="STRING" id="398512.Bccel_2057"/>
<feature type="binding site" evidence="6">
    <location>
        <position position="247"/>
    </location>
    <ligand>
        <name>S-adenosyl-L-methionine</name>
        <dbReference type="ChEBI" id="CHEBI:59789"/>
    </ligand>
</feature>
<dbReference type="GO" id="GO:0032259">
    <property type="term" value="P:methylation"/>
    <property type="evidence" value="ECO:0007669"/>
    <property type="project" value="UniProtKB-KW"/>
</dbReference>
<dbReference type="PATRIC" id="fig|398512.5.peg.2142"/>
<dbReference type="CDD" id="cd02440">
    <property type="entry name" value="AdoMet_MTases"/>
    <property type="match status" value="1"/>
</dbReference>
<dbReference type="EMBL" id="LGTC01000001">
    <property type="protein sequence ID" value="KNY26792.1"/>
    <property type="molecule type" value="Genomic_DNA"/>
</dbReference>
<comment type="subcellular location">
    <subcellularLocation>
        <location evidence="6">Cytoplasm</location>
    </subcellularLocation>
</comment>
<dbReference type="NCBIfam" id="TIGR00406">
    <property type="entry name" value="prmA"/>
    <property type="match status" value="1"/>
</dbReference>
<dbReference type="GO" id="GO:0005840">
    <property type="term" value="C:ribosome"/>
    <property type="evidence" value="ECO:0007669"/>
    <property type="project" value="UniProtKB-KW"/>
</dbReference>
<reference evidence="8" key="1">
    <citation type="submission" date="2015-07" db="EMBL/GenBank/DDBJ databases">
        <title>Near-Complete Genome Sequence of the Cellulolytic Bacterium Bacteroides (Pseudobacteroides) cellulosolvens ATCC 35603.</title>
        <authorList>
            <person name="Dassa B."/>
            <person name="Utturkar S.M."/>
            <person name="Klingeman D.M."/>
            <person name="Hurt R.A."/>
            <person name="Keller M."/>
            <person name="Xu J."/>
            <person name="Reddy Y.H.K."/>
            <person name="Borovok I."/>
            <person name="Grinberg I.R."/>
            <person name="Lamed R."/>
            <person name="Zhivin O."/>
            <person name="Bayer E.A."/>
            <person name="Brown S.D."/>
        </authorList>
    </citation>
    <scope>NUCLEOTIDE SEQUENCE [LARGE SCALE GENOMIC DNA]</scope>
    <source>
        <strain evidence="8">DSM 2933</strain>
    </source>
</reference>
<comment type="function">
    <text evidence="6">Methylates ribosomal protein L11.</text>
</comment>
<comment type="similarity">
    <text evidence="1 6">Belongs to the methyltransferase superfamily. PrmA family.</text>
</comment>
<evidence type="ECO:0000313" key="8">
    <source>
        <dbReference type="Proteomes" id="UP000036923"/>
    </source>
</evidence>
<dbReference type="Pfam" id="PF06325">
    <property type="entry name" value="PrmA"/>
    <property type="match status" value="1"/>
</dbReference>
<evidence type="ECO:0000256" key="4">
    <source>
        <dbReference type="ARBA" id="ARBA00022679"/>
    </source>
</evidence>
<evidence type="ECO:0000256" key="1">
    <source>
        <dbReference type="ARBA" id="ARBA00009741"/>
    </source>
</evidence>
<proteinExistence type="inferred from homology"/>
<evidence type="ECO:0000256" key="3">
    <source>
        <dbReference type="ARBA" id="ARBA00022603"/>
    </source>
</evidence>
<feature type="binding site" evidence="6">
    <location>
        <position position="182"/>
    </location>
    <ligand>
        <name>S-adenosyl-L-methionine</name>
        <dbReference type="ChEBI" id="CHEBI:59789"/>
    </ligand>
</feature>
<comment type="caution">
    <text evidence="7">The sequence shown here is derived from an EMBL/GenBank/DDBJ whole genome shotgun (WGS) entry which is preliminary data.</text>
</comment>
<dbReference type="HAMAP" id="MF_00735">
    <property type="entry name" value="Methyltr_PrmA"/>
    <property type="match status" value="1"/>
</dbReference>
<dbReference type="Gene3D" id="3.40.50.150">
    <property type="entry name" value="Vaccinia Virus protein VP39"/>
    <property type="match status" value="1"/>
</dbReference>
<dbReference type="PANTHER" id="PTHR43648:SF1">
    <property type="entry name" value="ELECTRON TRANSFER FLAVOPROTEIN BETA SUBUNIT LYSINE METHYLTRANSFERASE"/>
    <property type="match status" value="1"/>
</dbReference>
<dbReference type="GO" id="GO:0005737">
    <property type="term" value="C:cytoplasm"/>
    <property type="evidence" value="ECO:0007669"/>
    <property type="project" value="UniProtKB-SubCell"/>
</dbReference>
<accession>A0A0L6JN37</accession>
<keyword evidence="3 6" id="KW-0489">Methyltransferase</keyword>
<dbReference type="GO" id="GO:0016279">
    <property type="term" value="F:protein-lysine N-methyltransferase activity"/>
    <property type="evidence" value="ECO:0007669"/>
    <property type="project" value="RHEA"/>
</dbReference>
<sequence>MKWYEIIINTTEEANDAISEMLTSIGAGGVAIEDPNDIRRELLKPGTLDYADQEFFDNLGEDVKIKAYFSDDKNVNELIALIDEKISFIGNFLNTGKGYMGYNEVDDEDWATSWKKYYKPVKIAERVVIKPSWENYDASGNDIVIELDPGMAFGTGTHETTMMCSQLLEKYLKEGDSTLDLGCGTGILAIIAHKLGAKDITAVDIDEVAVKVARENCRLNNASSGINILKGILKDVKPFKYDVVIANIIASVIVDISDSMPYYVNKEGYFLTSGIIKERKQDVLDAYTSKGFKVEEILEMGEWVAIAFKCQDSL</sequence>